<keyword evidence="4" id="KW-1185">Reference proteome</keyword>
<evidence type="ECO:0000259" key="2">
    <source>
        <dbReference type="Pfam" id="PF18181"/>
    </source>
</evidence>
<dbReference type="NCBIfam" id="NF033634">
    <property type="entry name" value="SLATT_1"/>
    <property type="match status" value="1"/>
</dbReference>
<accession>A0A0M0K7A7</accession>
<protein>
    <recommendedName>
        <fullName evidence="2">SMODS and SLOG-associating 2TM effector domain-containing protein</fullName>
    </recommendedName>
</protein>
<dbReference type="Pfam" id="PF18181">
    <property type="entry name" value="SLATT_1"/>
    <property type="match status" value="1"/>
</dbReference>
<evidence type="ECO:0000313" key="3">
    <source>
        <dbReference type="EMBL" id="KOO34689.1"/>
    </source>
</evidence>
<feature type="domain" description="SMODS and SLOG-associating 2TM effector" evidence="2">
    <location>
        <begin position="7"/>
        <end position="101"/>
    </location>
</feature>
<feature type="region of interest" description="Disordered" evidence="1">
    <location>
        <begin position="105"/>
        <end position="134"/>
    </location>
</feature>
<dbReference type="InterPro" id="IPR040884">
    <property type="entry name" value="SLATT_1"/>
</dbReference>
<dbReference type="OrthoDB" id="195291at2759"/>
<gene>
    <name evidence="3" type="ORF">Ctob_015461</name>
</gene>
<dbReference type="Proteomes" id="UP000037460">
    <property type="component" value="Unassembled WGS sequence"/>
</dbReference>
<name>A0A0M0K7A7_9EUKA</name>
<sequence length="134" mass="15120">MVRYVLRMMLLTSTGLSTMCAHYQLIMPVVIITGFAGAVTSWQEFADVSRKTERYTRAMFQLQNMLSWWKSLSEVERASKEIISQLIHTSEGIISEERVAWVSTASKQVEENGSPSSPSKKSTKARRGDEDLNA</sequence>
<evidence type="ECO:0000313" key="4">
    <source>
        <dbReference type="Proteomes" id="UP000037460"/>
    </source>
</evidence>
<reference evidence="4" key="1">
    <citation type="journal article" date="2015" name="PLoS Genet.">
        <title>Genome Sequence and Transcriptome Analyses of Chrysochromulina tobin: Metabolic Tools for Enhanced Algal Fitness in the Prominent Order Prymnesiales (Haptophyceae).</title>
        <authorList>
            <person name="Hovde B.T."/>
            <person name="Deodato C.R."/>
            <person name="Hunsperger H.M."/>
            <person name="Ryken S.A."/>
            <person name="Yost W."/>
            <person name="Jha R.K."/>
            <person name="Patterson J."/>
            <person name="Monnat R.J. Jr."/>
            <person name="Barlow S.B."/>
            <person name="Starkenburg S.R."/>
            <person name="Cattolico R.A."/>
        </authorList>
    </citation>
    <scope>NUCLEOTIDE SEQUENCE</scope>
    <source>
        <strain evidence="4">CCMP291</strain>
    </source>
</reference>
<dbReference type="EMBL" id="JWZX01001131">
    <property type="protein sequence ID" value="KOO34689.1"/>
    <property type="molecule type" value="Genomic_DNA"/>
</dbReference>
<evidence type="ECO:0000256" key="1">
    <source>
        <dbReference type="SAM" id="MobiDB-lite"/>
    </source>
</evidence>
<organism evidence="3 4">
    <name type="scientific">Chrysochromulina tobinii</name>
    <dbReference type="NCBI Taxonomy" id="1460289"/>
    <lineage>
        <taxon>Eukaryota</taxon>
        <taxon>Haptista</taxon>
        <taxon>Haptophyta</taxon>
        <taxon>Prymnesiophyceae</taxon>
        <taxon>Prymnesiales</taxon>
        <taxon>Chrysochromulinaceae</taxon>
        <taxon>Chrysochromulina</taxon>
    </lineage>
</organism>
<dbReference type="AlphaFoldDB" id="A0A0M0K7A7"/>
<comment type="caution">
    <text evidence="3">The sequence shown here is derived from an EMBL/GenBank/DDBJ whole genome shotgun (WGS) entry which is preliminary data.</text>
</comment>
<proteinExistence type="predicted"/>